<dbReference type="InterPro" id="IPR038750">
    <property type="entry name" value="YczE/YyaS-like"/>
</dbReference>
<comment type="caution">
    <text evidence="2">The sequence shown here is derived from an EMBL/GenBank/DDBJ whole genome shotgun (WGS) entry which is preliminary data.</text>
</comment>
<reference evidence="2" key="2">
    <citation type="submission" date="2021-09" db="EMBL/GenBank/DDBJ databases">
        <authorList>
            <person name="Gilroy R."/>
        </authorList>
    </citation>
    <scope>NUCLEOTIDE SEQUENCE</scope>
    <source>
        <strain evidence="2">ChiGjej2B2-7701</strain>
    </source>
</reference>
<feature type="transmembrane region" description="Helical" evidence="1">
    <location>
        <begin position="58"/>
        <end position="79"/>
    </location>
</feature>
<dbReference type="Proteomes" id="UP000746751">
    <property type="component" value="Unassembled WGS sequence"/>
</dbReference>
<keyword evidence="1" id="KW-0472">Membrane</keyword>
<sequence>MAQFASDTSARSAQDWAKALVILLIGLTVAHLGVTLFLQSSLGTDTFTVFIQGLSRVFGLTVGTVHVIVLCILMAVMLLTTKGYVKPGTVVCAFCGGPIIDAFTWLLQGAINEMSPMALRVASMLVGCVVLSLGMSIVINSNAGTGPNDLVAIILSDKLPNIEFRWVRVACDLFFVAAGFALGGTVGAGTIVAVLLTGPLVQFWLPKTASPIHAILKDR</sequence>
<accession>A0A921LU51</accession>
<protein>
    <recommendedName>
        <fullName evidence="4">YitT family protein</fullName>
    </recommendedName>
</protein>
<gene>
    <name evidence="2" type="ORF">K8U80_11855</name>
</gene>
<dbReference type="Pfam" id="PF19700">
    <property type="entry name" value="DUF6198"/>
    <property type="match status" value="1"/>
</dbReference>
<evidence type="ECO:0000313" key="2">
    <source>
        <dbReference type="EMBL" id="HJG32068.1"/>
    </source>
</evidence>
<dbReference type="PANTHER" id="PTHR40078:SF1">
    <property type="entry name" value="INTEGRAL MEMBRANE PROTEIN"/>
    <property type="match status" value="1"/>
</dbReference>
<proteinExistence type="predicted"/>
<name>A0A921LU51_9ACTN</name>
<reference evidence="2" key="1">
    <citation type="journal article" date="2021" name="PeerJ">
        <title>Extensive microbial diversity within the chicken gut microbiome revealed by metagenomics and culture.</title>
        <authorList>
            <person name="Gilroy R."/>
            <person name="Ravi A."/>
            <person name="Getino M."/>
            <person name="Pursley I."/>
            <person name="Horton D.L."/>
            <person name="Alikhan N.F."/>
            <person name="Baker D."/>
            <person name="Gharbi K."/>
            <person name="Hall N."/>
            <person name="Watson M."/>
            <person name="Adriaenssens E.M."/>
            <person name="Foster-Nyarko E."/>
            <person name="Jarju S."/>
            <person name="Secka A."/>
            <person name="Antonio M."/>
            <person name="Oren A."/>
            <person name="Chaudhuri R.R."/>
            <person name="La Ragione R."/>
            <person name="Hildebrand F."/>
            <person name="Pallen M.J."/>
        </authorList>
    </citation>
    <scope>NUCLEOTIDE SEQUENCE</scope>
    <source>
        <strain evidence="2">ChiGjej2B2-7701</strain>
    </source>
</reference>
<feature type="transmembrane region" description="Helical" evidence="1">
    <location>
        <begin position="117"/>
        <end position="139"/>
    </location>
</feature>
<evidence type="ECO:0000256" key="1">
    <source>
        <dbReference type="SAM" id="Phobius"/>
    </source>
</evidence>
<keyword evidence="1" id="KW-1133">Transmembrane helix</keyword>
<evidence type="ECO:0008006" key="4">
    <source>
        <dbReference type="Google" id="ProtNLM"/>
    </source>
</evidence>
<feature type="transmembrane region" description="Helical" evidence="1">
    <location>
        <begin position="91"/>
        <end position="111"/>
    </location>
</feature>
<dbReference type="PANTHER" id="PTHR40078">
    <property type="entry name" value="INTEGRAL MEMBRANE PROTEIN-RELATED"/>
    <property type="match status" value="1"/>
</dbReference>
<evidence type="ECO:0000313" key="3">
    <source>
        <dbReference type="Proteomes" id="UP000746751"/>
    </source>
</evidence>
<feature type="transmembrane region" description="Helical" evidence="1">
    <location>
        <begin position="173"/>
        <end position="196"/>
    </location>
</feature>
<organism evidence="2 3">
    <name type="scientific">Collinsella ihumii</name>
    <dbReference type="NCBI Taxonomy" id="1720204"/>
    <lineage>
        <taxon>Bacteria</taxon>
        <taxon>Bacillati</taxon>
        <taxon>Actinomycetota</taxon>
        <taxon>Coriobacteriia</taxon>
        <taxon>Coriobacteriales</taxon>
        <taxon>Coriobacteriaceae</taxon>
        <taxon>Collinsella</taxon>
    </lineage>
</organism>
<keyword evidence="1" id="KW-0812">Transmembrane</keyword>
<feature type="transmembrane region" description="Helical" evidence="1">
    <location>
        <begin position="20"/>
        <end position="38"/>
    </location>
</feature>
<dbReference type="AlphaFoldDB" id="A0A921LU51"/>
<dbReference type="EMBL" id="DYVF01000072">
    <property type="protein sequence ID" value="HJG32068.1"/>
    <property type="molecule type" value="Genomic_DNA"/>
</dbReference>